<keyword evidence="2" id="KW-0479">Metal-binding</keyword>
<dbReference type="Pfam" id="PF01106">
    <property type="entry name" value="NifU"/>
    <property type="match status" value="1"/>
</dbReference>
<evidence type="ECO:0000256" key="2">
    <source>
        <dbReference type="ARBA" id="ARBA00022723"/>
    </source>
</evidence>
<evidence type="ECO:0000313" key="8">
    <source>
        <dbReference type="Proteomes" id="UP001500957"/>
    </source>
</evidence>
<dbReference type="SUPFAM" id="SSF50022">
    <property type="entry name" value="ISP domain"/>
    <property type="match status" value="1"/>
</dbReference>
<proteinExistence type="predicted"/>
<dbReference type="Pfam" id="PF00355">
    <property type="entry name" value="Rieske"/>
    <property type="match status" value="1"/>
</dbReference>
<keyword evidence="8" id="KW-1185">Reference proteome</keyword>
<dbReference type="PANTHER" id="PTHR11178:SF51">
    <property type="entry name" value="FE_S BIOGENESIS PROTEIN NFUA"/>
    <property type="match status" value="1"/>
</dbReference>
<feature type="domain" description="Rieske" evidence="6">
    <location>
        <begin position="196"/>
        <end position="297"/>
    </location>
</feature>
<evidence type="ECO:0000256" key="1">
    <source>
        <dbReference type="ARBA" id="ARBA00022714"/>
    </source>
</evidence>
<dbReference type="EMBL" id="BAAAHE010000011">
    <property type="protein sequence ID" value="GAA0615097.1"/>
    <property type="molecule type" value="Genomic_DNA"/>
</dbReference>
<accession>A0ABP3RQG5</accession>
<evidence type="ECO:0000256" key="3">
    <source>
        <dbReference type="ARBA" id="ARBA00023004"/>
    </source>
</evidence>
<keyword evidence="3" id="KW-0408">Iron</keyword>
<evidence type="ECO:0000259" key="6">
    <source>
        <dbReference type="PROSITE" id="PS51296"/>
    </source>
</evidence>
<dbReference type="PANTHER" id="PTHR11178">
    <property type="entry name" value="IRON-SULFUR CLUSTER SCAFFOLD PROTEIN NFU-RELATED"/>
    <property type="match status" value="1"/>
</dbReference>
<keyword evidence="1" id="KW-0001">2Fe-2S</keyword>
<organism evidence="7 8">
    <name type="scientific">Sporichthya brevicatena</name>
    <dbReference type="NCBI Taxonomy" id="171442"/>
    <lineage>
        <taxon>Bacteria</taxon>
        <taxon>Bacillati</taxon>
        <taxon>Actinomycetota</taxon>
        <taxon>Actinomycetes</taxon>
        <taxon>Sporichthyales</taxon>
        <taxon>Sporichthyaceae</taxon>
        <taxon>Sporichthya</taxon>
    </lineage>
</organism>
<sequence>MTAVAERPAPTAVPPEDRPIEDLAAALDAATAGLTELDDDARRTAEGLRHALDDLHRAALVHVIRTLRADERGKELLFALVDEPAVRMVLLAHQLIKPDPTTLARRALEQVRPQLQSHGGDVSLDRVEEGVVYVRLSGACNGCSMSAVTMRNGVEEVLRQVLPGCAVEVLPNEPGPALIPLGEVGLRPGAADPNWRRTGPLDEFPSGRLVRVVLPGQPGEEVPVVVINVDGQLAAYRDSCAHLGLSLADSEVDPATGEITCPWHGHRFDGLSGESRTLPGAQLDPLPLRVEDGHVWVRTRS</sequence>
<dbReference type="PROSITE" id="PS51296">
    <property type="entry name" value="RIESKE"/>
    <property type="match status" value="1"/>
</dbReference>
<protein>
    <submittedName>
        <fullName evidence="7">NifU family protein</fullName>
    </submittedName>
</protein>
<reference evidence="8" key="1">
    <citation type="journal article" date="2019" name="Int. J. Syst. Evol. Microbiol.">
        <title>The Global Catalogue of Microorganisms (GCM) 10K type strain sequencing project: providing services to taxonomists for standard genome sequencing and annotation.</title>
        <authorList>
            <consortium name="The Broad Institute Genomics Platform"/>
            <consortium name="The Broad Institute Genome Sequencing Center for Infectious Disease"/>
            <person name="Wu L."/>
            <person name="Ma J."/>
        </authorList>
    </citation>
    <scope>NUCLEOTIDE SEQUENCE [LARGE SCALE GENOMIC DNA]</scope>
    <source>
        <strain evidence="8">JCM 10671</strain>
    </source>
</reference>
<dbReference type="Gene3D" id="3.30.300.130">
    <property type="entry name" value="Fe-S cluster assembly (FSCA)"/>
    <property type="match status" value="1"/>
</dbReference>
<dbReference type="InterPro" id="IPR036922">
    <property type="entry name" value="Rieske_2Fe-2S_sf"/>
</dbReference>
<evidence type="ECO:0000256" key="4">
    <source>
        <dbReference type="ARBA" id="ARBA00023014"/>
    </source>
</evidence>
<keyword evidence="4" id="KW-0411">Iron-sulfur</keyword>
<dbReference type="Proteomes" id="UP001500957">
    <property type="component" value="Unassembled WGS sequence"/>
</dbReference>
<dbReference type="InterPro" id="IPR017941">
    <property type="entry name" value="Rieske_2Fe-2S"/>
</dbReference>
<dbReference type="InterPro" id="IPR001075">
    <property type="entry name" value="NIF_FeS_clus_asmbl_NifU_C"/>
</dbReference>
<evidence type="ECO:0000256" key="5">
    <source>
        <dbReference type="ARBA" id="ARBA00049958"/>
    </source>
</evidence>
<dbReference type="SUPFAM" id="SSF117916">
    <property type="entry name" value="Fe-S cluster assembly (FSCA) domain-like"/>
    <property type="match status" value="1"/>
</dbReference>
<dbReference type="InterPro" id="IPR034904">
    <property type="entry name" value="FSCA_dom_sf"/>
</dbReference>
<comment type="function">
    <text evidence="5">May be involved in the formation or repair of [Fe-S] clusters present in iron-sulfur proteins.</text>
</comment>
<gene>
    <name evidence="7" type="ORF">GCM10009547_16240</name>
</gene>
<dbReference type="RefSeq" id="WP_344603449.1">
    <property type="nucleotide sequence ID" value="NZ_BAAAHE010000011.1"/>
</dbReference>
<comment type="caution">
    <text evidence="7">The sequence shown here is derived from an EMBL/GenBank/DDBJ whole genome shotgun (WGS) entry which is preliminary data.</text>
</comment>
<evidence type="ECO:0000313" key="7">
    <source>
        <dbReference type="EMBL" id="GAA0615097.1"/>
    </source>
</evidence>
<name>A0ABP3RQG5_9ACTN</name>
<dbReference type="Gene3D" id="2.102.10.10">
    <property type="entry name" value="Rieske [2Fe-2S] iron-sulphur domain"/>
    <property type="match status" value="1"/>
</dbReference>